<dbReference type="PANTHER" id="PTHR22550:SF5">
    <property type="entry name" value="LEUCINE ZIPPER PROTEIN 4"/>
    <property type="match status" value="1"/>
</dbReference>
<feature type="transmembrane region" description="Helical" evidence="6">
    <location>
        <begin position="387"/>
        <end position="407"/>
    </location>
</feature>
<organism evidence="7 8">
    <name type="scientific">Tepidibacillus decaturensis</name>
    <dbReference type="NCBI Taxonomy" id="1413211"/>
    <lineage>
        <taxon>Bacteria</taxon>
        <taxon>Bacillati</taxon>
        <taxon>Bacillota</taxon>
        <taxon>Bacilli</taxon>
        <taxon>Bacillales</taxon>
        <taxon>Bacillaceae</taxon>
        <taxon>Tepidibacillus</taxon>
    </lineage>
</organism>
<name>A0A135L1C7_9BACI</name>
<dbReference type="Proteomes" id="UP000070352">
    <property type="component" value="Unassembled WGS sequence"/>
</dbReference>
<dbReference type="InterPro" id="IPR004995">
    <property type="entry name" value="Spore_Ger"/>
</dbReference>
<dbReference type="RefSeq" id="WP_068722601.1">
    <property type="nucleotide sequence ID" value="NZ_LSKU01000001.1"/>
</dbReference>
<sequence length="535" mass="59603">MSIWRWIKKLHRNPKTSKPDANTQTQSSIQPIPSHLEKAIQEITTDLGNSPDIIVRRFILGKEKEVSAALIYTDGLVSNGDINDFLKTLFTQYPSDQISLSPINFIKEHLLNIGDVKIAQDKTQIINEILRGSTAILIDRENKTLIASTKGWENRGVTEPDNQVVLRGPREGFTENIRTNTALIRRKIPSSKLRLEQMRLGTITETSIAIMYIQGNANPEIVEEVRRRLIKIKIDGVLESGYIEELIQDAPWSVFPTVYNTERPDIVAAQLLEGKIAILVDGTPFVLIVPVTIAMLFQSADDYYMRSGMASFLRFLRIITFLISMTLPSLYVAITTFHQELLPTTLLVSLAAQREGIPFPAFIEAVLMELTFEILREAGVRMPRAVGQAVSIVGALVLGTAAVEAGIVSAAMVIIVSMTAIAGFTTPVVDIAIAARLIRFVLLVLSASFGLFGILFGLMVIVIHLVGLRSFGIPYLNGIAPFNLSDQKDIFARVPWFMMLTRPRLFSQANEVREDTEMPKPPKGHQRINRKEDQS</sequence>
<gene>
    <name evidence="7" type="ORF">U473_01220</name>
</gene>
<keyword evidence="8" id="KW-1185">Reference proteome</keyword>
<comment type="similarity">
    <text evidence="2 4">Belongs to the GerABKA family.</text>
</comment>
<evidence type="ECO:0000256" key="3">
    <source>
        <dbReference type="ARBA" id="ARBA00023136"/>
    </source>
</evidence>
<dbReference type="AlphaFoldDB" id="A0A135L1C7"/>
<protein>
    <submittedName>
        <fullName evidence="7">Spore gernimation protein KA</fullName>
    </submittedName>
</protein>
<comment type="subcellular location">
    <subcellularLocation>
        <location evidence="4">Cell membrane</location>
    </subcellularLocation>
    <subcellularLocation>
        <location evidence="1">Membrane</location>
        <topology evidence="1">Multi-pass membrane protein</topology>
    </subcellularLocation>
</comment>
<keyword evidence="3 4" id="KW-0472">Membrane</keyword>
<dbReference type="PANTHER" id="PTHR22550">
    <property type="entry name" value="SPORE GERMINATION PROTEIN"/>
    <property type="match status" value="1"/>
</dbReference>
<feature type="region of interest" description="Disordered" evidence="5">
    <location>
        <begin position="511"/>
        <end position="535"/>
    </location>
</feature>
<evidence type="ECO:0000313" key="8">
    <source>
        <dbReference type="Proteomes" id="UP000070352"/>
    </source>
</evidence>
<keyword evidence="6" id="KW-0812">Transmembrane</keyword>
<dbReference type="InterPro" id="IPR050768">
    <property type="entry name" value="UPF0353/GerABKA_families"/>
</dbReference>
<evidence type="ECO:0000256" key="6">
    <source>
        <dbReference type="SAM" id="Phobius"/>
    </source>
</evidence>
<feature type="compositionally biased region" description="Basic and acidic residues" evidence="5">
    <location>
        <begin position="511"/>
        <end position="520"/>
    </location>
</feature>
<keyword evidence="6" id="KW-1133">Transmembrane helix</keyword>
<feature type="transmembrane region" description="Helical" evidence="6">
    <location>
        <begin position="440"/>
        <end position="466"/>
    </location>
</feature>
<proteinExistence type="inferred from homology"/>
<comment type="caution">
    <text evidence="7">The sequence shown here is derived from an EMBL/GenBank/DDBJ whole genome shotgun (WGS) entry which is preliminary data.</text>
</comment>
<reference evidence="7 8" key="1">
    <citation type="submission" date="2016-02" db="EMBL/GenBank/DDBJ databases">
        <title>Draft Genome for Tepidibacillus decaturensis nov. sp. Strain Z9, an Anaerobic, Moderately Thermophilic and Heterotrophic Bacterium from Deep Subsurface of the Illinois Basin, USA.</title>
        <authorList>
            <person name="Dong Y."/>
            <person name="Chang J.Y."/>
            <person name="Sanford R."/>
            <person name="Fouke B.W."/>
        </authorList>
    </citation>
    <scope>NUCLEOTIDE SEQUENCE [LARGE SCALE GENOMIC DNA]</scope>
    <source>
        <strain evidence="7 8">Z9</strain>
    </source>
</reference>
<accession>A0A135L1C7</accession>
<dbReference type="STRING" id="1413211.U473_01220"/>
<dbReference type="OrthoDB" id="9772630at2"/>
<evidence type="ECO:0000313" key="7">
    <source>
        <dbReference type="EMBL" id="KXG42804.1"/>
    </source>
</evidence>
<dbReference type="EMBL" id="LSKU01000001">
    <property type="protein sequence ID" value="KXG42804.1"/>
    <property type="molecule type" value="Genomic_DNA"/>
</dbReference>
<dbReference type="Pfam" id="PF03323">
    <property type="entry name" value="GerA"/>
    <property type="match status" value="1"/>
</dbReference>
<evidence type="ECO:0000256" key="4">
    <source>
        <dbReference type="PIRNR" id="PIRNR005690"/>
    </source>
</evidence>
<evidence type="ECO:0000256" key="1">
    <source>
        <dbReference type="ARBA" id="ARBA00004141"/>
    </source>
</evidence>
<dbReference type="PIRSF" id="PIRSF005690">
    <property type="entry name" value="GerBA"/>
    <property type="match status" value="1"/>
</dbReference>
<feature type="transmembrane region" description="Helical" evidence="6">
    <location>
        <begin position="413"/>
        <end position="433"/>
    </location>
</feature>
<evidence type="ECO:0000256" key="2">
    <source>
        <dbReference type="ARBA" id="ARBA00005278"/>
    </source>
</evidence>
<evidence type="ECO:0000256" key="5">
    <source>
        <dbReference type="SAM" id="MobiDB-lite"/>
    </source>
</evidence>
<feature type="transmembrane region" description="Helical" evidence="6">
    <location>
        <begin position="276"/>
        <end position="297"/>
    </location>
</feature>
<dbReference type="GO" id="GO:0005886">
    <property type="term" value="C:plasma membrane"/>
    <property type="evidence" value="ECO:0007669"/>
    <property type="project" value="UniProtKB-SubCell"/>
</dbReference>
<dbReference type="GO" id="GO:0009847">
    <property type="term" value="P:spore germination"/>
    <property type="evidence" value="ECO:0007669"/>
    <property type="project" value="UniProtKB-UniRule"/>
</dbReference>
<feature type="transmembrane region" description="Helical" evidence="6">
    <location>
        <begin position="318"/>
        <end position="337"/>
    </location>
</feature>